<sequence>MSRLETPSSVTAFNILPIELNKAIAHYLDDDRDIAAFSSTCHTTRSAIYADRLSFWRTKFREKYDFVDGPSNILLLRMYQRRSKQFRRGIQYDFFRGHGPREARVARMLKDLIIESFQGATEVNEHGHLICKNQVQLIKFVLESRLLNNDRRAPLPTQGEPANVEATLAAVKLMCSQFIFNLTGLKHNIFAFDESQYAVYQSSVVAPIFTSDHKVLNLEWILHSMNFFRHHMMNEETQTLFDKVDELEATHKPSAWREPLRQGAQPLSKHWKGTYSFLEHREVNRLRRQGPGKDMYCDKNIDEGKIQSLKLNFAQDGRLADGTKLKWPTVYEQRLGSLRNDPGKQCIRTQGRNTPKAIESIQFKGRGEDLEDDYKALGWLNPLPPQGGIPGWQRITFMKHFSEDYEDPDHDNLWAYEGAVLPGGRIILGRWWFASNTHQPYEEYNGPFILWAVDEPELDEDDEDDEEDADSE</sequence>
<proteinExistence type="predicted"/>
<keyword evidence="2" id="KW-1185">Reference proteome</keyword>
<protein>
    <recommendedName>
        <fullName evidence="3">F-box domain-containing protein</fullName>
    </recommendedName>
</protein>
<dbReference type="Proteomes" id="UP000249619">
    <property type="component" value="Unassembled WGS sequence"/>
</dbReference>
<dbReference type="SUPFAM" id="SSF81383">
    <property type="entry name" value="F-box domain"/>
    <property type="match status" value="1"/>
</dbReference>
<accession>A0A364N0C2</accession>
<dbReference type="InterPro" id="IPR036047">
    <property type="entry name" value="F-box-like_dom_sf"/>
</dbReference>
<organism evidence="1 2">
    <name type="scientific">Stemphylium lycopersici</name>
    <name type="common">Tomato gray leaf spot disease fungus</name>
    <name type="synonym">Thyrospora lycopersici</name>
    <dbReference type="NCBI Taxonomy" id="183478"/>
    <lineage>
        <taxon>Eukaryota</taxon>
        <taxon>Fungi</taxon>
        <taxon>Dikarya</taxon>
        <taxon>Ascomycota</taxon>
        <taxon>Pezizomycotina</taxon>
        <taxon>Dothideomycetes</taxon>
        <taxon>Pleosporomycetidae</taxon>
        <taxon>Pleosporales</taxon>
        <taxon>Pleosporineae</taxon>
        <taxon>Pleosporaceae</taxon>
        <taxon>Stemphylium</taxon>
    </lineage>
</organism>
<evidence type="ECO:0000313" key="2">
    <source>
        <dbReference type="Proteomes" id="UP000249619"/>
    </source>
</evidence>
<dbReference type="EMBL" id="QGDH01000087">
    <property type="protein sequence ID" value="RAR08432.1"/>
    <property type="molecule type" value="Genomic_DNA"/>
</dbReference>
<name>A0A364N0C2_STELY</name>
<dbReference type="OrthoDB" id="3971593at2759"/>
<evidence type="ECO:0008006" key="3">
    <source>
        <dbReference type="Google" id="ProtNLM"/>
    </source>
</evidence>
<dbReference type="STRING" id="183478.A0A364N0C2"/>
<dbReference type="AlphaFoldDB" id="A0A364N0C2"/>
<evidence type="ECO:0000313" key="1">
    <source>
        <dbReference type="EMBL" id="RAR08432.1"/>
    </source>
</evidence>
<gene>
    <name evidence="1" type="ORF">DDE83_005991</name>
</gene>
<comment type="caution">
    <text evidence="1">The sequence shown here is derived from an EMBL/GenBank/DDBJ whole genome shotgun (WGS) entry which is preliminary data.</text>
</comment>
<reference evidence="2" key="1">
    <citation type="submission" date="2018-05" db="EMBL/GenBank/DDBJ databases">
        <title>Draft genome sequence of Stemphylium lycopersici strain CIDEFI 213.</title>
        <authorList>
            <person name="Medina R."/>
            <person name="Franco M.E.E."/>
            <person name="Lucentini C.G."/>
            <person name="Saparrat M.C.N."/>
            <person name="Balatti P.A."/>
        </authorList>
    </citation>
    <scope>NUCLEOTIDE SEQUENCE [LARGE SCALE GENOMIC DNA]</scope>
    <source>
        <strain evidence="2">CIDEFI 213</strain>
    </source>
</reference>